<organism evidence="18">
    <name type="scientific">Clastoptera arizonana</name>
    <name type="common">Arizona spittle bug</name>
    <dbReference type="NCBI Taxonomy" id="38151"/>
    <lineage>
        <taxon>Eukaryota</taxon>
        <taxon>Metazoa</taxon>
        <taxon>Ecdysozoa</taxon>
        <taxon>Arthropoda</taxon>
        <taxon>Hexapoda</taxon>
        <taxon>Insecta</taxon>
        <taxon>Pterygota</taxon>
        <taxon>Neoptera</taxon>
        <taxon>Paraneoptera</taxon>
        <taxon>Hemiptera</taxon>
        <taxon>Auchenorrhyncha</taxon>
        <taxon>Cercopoidea</taxon>
        <taxon>Clastopteridae</taxon>
        <taxon>Clastoptera</taxon>
    </lineage>
</organism>
<dbReference type="InterPro" id="IPR041146">
    <property type="entry name" value="IFT81_CH"/>
</dbReference>
<evidence type="ECO:0000256" key="16">
    <source>
        <dbReference type="SAM" id="Coils"/>
    </source>
</evidence>
<evidence type="ECO:0000256" key="15">
    <source>
        <dbReference type="ARBA" id="ARBA00079903"/>
    </source>
</evidence>
<evidence type="ECO:0000256" key="6">
    <source>
        <dbReference type="ARBA" id="ARBA00022871"/>
    </source>
</evidence>
<evidence type="ECO:0000256" key="9">
    <source>
        <dbReference type="ARBA" id="ARBA00023069"/>
    </source>
</evidence>
<dbReference type="GO" id="GO:0015631">
    <property type="term" value="F:tubulin binding"/>
    <property type="evidence" value="ECO:0007669"/>
    <property type="project" value="InterPro"/>
</dbReference>
<evidence type="ECO:0000256" key="3">
    <source>
        <dbReference type="ARBA" id="ARBA00022553"/>
    </source>
</evidence>
<name>A0A1B6E6H5_9HEMI</name>
<feature type="coiled-coil region" evidence="16">
    <location>
        <begin position="225"/>
        <end position="252"/>
    </location>
</feature>
<gene>
    <name evidence="18" type="ORF">g.7091</name>
</gene>
<feature type="coiled-coil region" evidence="16">
    <location>
        <begin position="354"/>
        <end position="388"/>
    </location>
</feature>
<evidence type="ECO:0000256" key="1">
    <source>
        <dbReference type="ARBA" id="ARBA00004120"/>
    </source>
</evidence>
<dbReference type="EMBL" id="GEDC01003755">
    <property type="protein sequence ID" value="JAS33543.1"/>
    <property type="molecule type" value="Transcribed_RNA"/>
</dbReference>
<evidence type="ECO:0000256" key="7">
    <source>
        <dbReference type="ARBA" id="ARBA00022990"/>
    </source>
</evidence>
<evidence type="ECO:0000313" key="18">
    <source>
        <dbReference type="EMBL" id="JAS33543.1"/>
    </source>
</evidence>
<feature type="coiled-coil region" evidence="16">
    <location>
        <begin position="136"/>
        <end position="201"/>
    </location>
</feature>
<keyword evidence="8 16" id="KW-0175">Coiled coil</keyword>
<dbReference type="PANTHER" id="PTHR15614:SF2">
    <property type="entry name" value="INTRAFLAGELLAR TRANSPORT PROTEIN 81 HOMOLOG"/>
    <property type="match status" value="1"/>
</dbReference>
<evidence type="ECO:0000256" key="12">
    <source>
        <dbReference type="ARBA" id="ARBA00043983"/>
    </source>
</evidence>
<keyword evidence="6" id="KW-0744">Spermatogenesis</keyword>
<dbReference type="AlphaFoldDB" id="A0A1B6E6H5"/>
<keyword evidence="9" id="KW-0969">Cilium</keyword>
<dbReference type="GO" id="GO:0036064">
    <property type="term" value="C:ciliary basal body"/>
    <property type="evidence" value="ECO:0007669"/>
    <property type="project" value="TreeGrafter"/>
</dbReference>
<feature type="domain" description="IFT81 calponin homology" evidence="17">
    <location>
        <begin position="3"/>
        <end position="125"/>
    </location>
</feature>
<keyword evidence="10" id="KW-0206">Cytoskeleton</keyword>
<evidence type="ECO:0000256" key="8">
    <source>
        <dbReference type="ARBA" id="ARBA00023054"/>
    </source>
</evidence>
<feature type="coiled-coil region" evidence="16">
    <location>
        <begin position="515"/>
        <end position="542"/>
    </location>
</feature>
<protein>
    <recommendedName>
        <fullName evidence="14">Intraflagellar transport protein 81 homolog</fullName>
    </recommendedName>
    <alternativeName>
        <fullName evidence="15">Carnitine deficiency-associated protein expressed in ventricle 1</fullName>
    </alternativeName>
</protein>
<evidence type="ECO:0000256" key="2">
    <source>
        <dbReference type="ARBA" id="ARBA00022490"/>
    </source>
</evidence>
<dbReference type="GO" id="GO:0042073">
    <property type="term" value="P:intraciliary transport"/>
    <property type="evidence" value="ECO:0007669"/>
    <property type="project" value="InterPro"/>
</dbReference>
<accession>A0A1B6E6H5</accession>
<keyword evidence="2" id="KW-0963">Cytoplasm</keyword>
<dbReference type="GO" id="GO:0007283">
    <property type="term" value="P:spermatogenesis"/>
    <property type="evidence" value="ECO:0007669"/>
    <property type="project" value="UniProtKB-KW"/>
</dbReference>
<reference evidence="18" key="1">
    <citation type="submission" date="2015-12" db="EMBL/GenBank/DDBJ databases">
        <title>De novo transcriptome assembly of four potential Pierce s Disease insect vectors from Arizona vineyards.</title>
        <authorList>
            <person name="Tassone E.E."/>
        </authorList>
    </citation>
    <scope>NUCLEOTIDE SEQUENCE</scope>
</reference>
<evidence type="ECO:0000259" key="17">
    <source>
        <dbReference type="Pfam" id="PF18383"/>
    </source>
</evidence>
<keyword evidence="11" id="KW-0966">Cell projection</keyword>
<evidence type="ECO:0000256" key="10">
    <source>
        <dbReference type="ARBA" id="ARBA00023212"/>
    </source>
</evidence>
<dbReference type="FunFam" id="1.10.418.70:FF:000001">
    <property type="entry name" value="Intraflagellar transport protein 81 homolog"/>
    <property type="match status" value="1"/>
</dbReference>
<dbReference type="InterPro" id="IPR043016">
    <property type="entry name" value="IFT81_N_sf"/>
</dbReference>
<evidence type="ECO:0000256" key="4">
    <source>
        <dbReference type="ARBA" id="ARBA00022782"/>
    </source>
</evidence>
<dbReference type="PANTHER" id="PTHR15614">
    <property type="entry name" value="INTRAFLAGELLAR TRANSPORT PROTEIN 81 HOMOLOG"/>
    <property type="match status" value="1"/>
</dbReference>
<dbReference type="GO" id="GO:0060271">
    <property type="term" value="P:cilium assembly"/>
    <property type="evidence" value="ECO:0007669"/>
    <property type="project" value="InterPro"/>
</dbReference>
<dbReference type="GO" id="GO:0030154">
    <property type="term" value="P:cell differentiation"/>
    <property type="evidence" value="ECO:0007669"/>
    <property type="project" value="UniProtKB-KW"/>
</dbReference>
<comment type="function">
    <text evidence="13">Component of the intraflagellar transport (IFT) complex B: together with IFT74, forms a tubulin-binding module that specifically mediates transport of tubulin within the cilium. Binds tubulin via its CH (calponin-homology)-like region. Required for ciliogenesis. Required for proper regulation of SHH signaling. Plays an important role during spermatogenesis by modulating the assembly and elongation of the sperm flagella.</text>
</comment>
<comment type="similarity">
    <text evidence="12">Belongs to the IFT81 family.</text>
</comment>
<keyword evidence="7" id="KW-0007">Acetylation</keyword>
<feature type="coiled-coil region" evidence="16">
    <location>
        <begin position="577"/>
        <end position="607"/>
    </location>
</feature>
<comment type="subcellular location">
    <subcellularLocation>
        <location evidence="1">Cytoplasm</location>
        <location evidence="1">Cytoskeleton</location>
        <location evidence="1">Cilium basal body</location>
    </subcellularLocation>
</comment>
<sequence>MSDYLKYIVSELNKNPFNRKYNMISFDSISPEDLLQVLTDVLAEIDATNKVDVHLEEPEQTTVRLLTMLRVLKYKPSSEIDVGQFRQGLVQGEKIIIYPILDWLLRNLEDLKKRAYLAKFLVKIEVPVEILGDADVANLYEQYERLIEEFKATHKEYEFVKANGNSTSELRADIDTMEKEHNIVSKRIDRMMRKVENLSNRDSLLEACHILRLEKERQKDIANQKQDETVSLQQVQQRAARLSQQLRELRQSSLGATPQALLQRLEEETNMTSYIVTQKLPREVEQRKKEIEILTNIAMEPSLTASNLDVLQTKIQSVSEEVNELVEKHLASTNPAEDKIAPFRQQAAIIERKKDSIAEQFSELKSQLNKLQEEIDEKNEQLRQAGGDATVLRGEEFKRYVTKLRARSSIYKRNRAEMAQLKAEGGILARTLDILKTKLAEINSSAESVGNSEATDVQGRSMEEIEVLMSQLRTKIASHKARLIPLINELRPLRERVQEVTMEHKEKKQIFDRTAAALDSSTAKLEQEVRTLLEEKQNAESQQYFITAKSTILQVLLQRVADEMKLYVEKGSTPTMREKLGQKIAEQERLSRQLKEDQQTVRITQEKRARQRQLWMDLKLLLEHKKNCFEEDKKRAGILKREKGAETLVLQ</sequence>
<dbReference type="GO" id="GO:0030992">
    <property type="term" value="C:intraciliary transport particle B"/>
    <property type="evidence" value="ECO:0007669"/>
    <property type="project" value="InterPro"/>
</dbReference>
<evidence type="ECO:0000256" key="11">
    <source>
        <dbReference type="ARBA" id="ARBA00023273"/>
    </source>
</evidence>
<keyword evidence="4" id="KW-0221">Differentiation</keyword>
<proteinExistence type="inferred from homology"/>
<evidence type="ECO:0000256" key="13">
    <source>
        <dbReference type="ARBA" id="ARBA00055755"/>
    </source>
</evidence>
<dbReference type="InterPro" id="IPR029600">
    <property type="entry name" value="IFT81"/>
</dbReference>
<keyword evidence="5" id="KW-0970">Cilium biogenesis/degradation</keyword>
<evidence type="ECO:0000256" key="5">
    <source>
        <dbReference type="ARBA" id="ARBA00022794"/>
    </source>
</evidence>
<keyword evidence="3" id="KW-0597">Phosphoprotein</keyword>
<dbReference type="Gene3D" id="1.10.418.70">
    <property type="entry name" value="Intraflagellar transport protein 81, N-terminal domain"/>
    <property type="match status" value="1"/>
</dbReference>
<dbReference type="Pfam" id="PF18383">
    <property type="entry name" value="IFT81_CH"/>
    <property type="match status" value="1"/>
</dbReference>
<evidence type="ECO:0000256" key="14">
    <source>
        <dbReference type="ARBA" id="ARBA00073058"/>
    </source>
</evidence>